<dbReference type="Proteomes" id="UP000199651">
    <property type="component" value="Unassembled WGS sequence"/>
</dbReference>
<keyword evidence="2" id="KW-1185">Reference proteome</keyword>
<proteinExistence type="predicted"/>
<evidence type="ECO:0000313" key="1">
    <source>
        <dbReference type="EMBL" id="SDO69770.1"/>
    </source>
</evidence>
<dbReference type="Gene3D" id="3.40.50.740">
    <property type="match status" value="1"/>
</dbReference>
<dbReference type="AlphaFoldDB" id="A0A1H0LPH9"/>
<gene>
    <name evidence="1" type="ORF">SAMN05192558_104218</name>
</gene>
<protein>
    <submittedName>
        <fullName evidence="1">Uncharacterized protein</fullName>
    </submittedName>
</protein>
<dbReference type="EMBL" id="FNJB01000004">
    <property type="protein sequence ID" value="SDO69770.1"/>
    <property type="molecule type" value="Genomic_DNA"/>
</dbReference>
<accession>A0A1H0LPH9</accession>
<organism evidence="1 2">
    <name type="scientific">Actinokineospora alba</name>
    <dbReference type="NCBI Taxonomy" id="504798"/>
    <lineage>
        <taxon>Bacteria</taxon>
        <taxon>Bacillati</taxon>
        <taxon>Actinomycetota</taxon>
        <taxon>Actinomycetes</taxon>
        <taxon>Pseudonocardiales</taxon>
        <taxon>Pseudonocardiaceae</taxon>
        <taxon>Actinokineospora</taxon>
    </lineage>
</organism>
<reference evidence="2" key="1">
    <citation type="submission" date="2016-10" db="EMBL/GenBank/DDBJ databases">
        <authorList>
            <person name="Varghese N."/>
            <person name="Submissions S."/>
        </authorList>
    </citation>
    <scope>NUCLEOTIDE SEQUENCE [LARGE SCALE GENOMIC DNA]</scope>
    <source>
        <strain evidence="2">IBRC-M 10655</strain>
    </source>
</reference>
<evidence type="ECO:0000313" key="2">
    <source>
        <dbReference type="Proteomes" id="UP000199651"/>
    </source>
</evidence>
<dbReference type="STRING" id="504798.SAMN05421871_10979"/>
<dbReference type="SUPFAM" id="SSF53706">
    <property type="entry name" value="Formate dehydrogenase/DMSO reductase, domains 1-3"/>
    <property type="match status" value="1"/>
</dbReference>
<sequence>MPTLLPGGRLVTDISARVDVEQAWGLKPGSLPAAPGRVTDGILAAAADGRLDGLVVGGVDPFDLADPTLTERALTAAGFVVSLKLRQFEALLAACDSTNPFEFALVAMLGLRGLRIFEACGSNVTDVGGEHSRPGLPQKPRQKFWRAFFASPGFRFSQTPANA</sequence>
<name>A0A1H0LPH9_9PSEU</name>